<dbReference type="GeneTree" id="ENSGT00390000018344"/>
<dbReference type="InParanoid" id="A0A803YAC0"/>
<evidence type="ECO:0000313" key="2">
    <source>
        <dbReference type="Proteomes" id="UP000001645"/>
    </source>
</evidence>
<dbReference type="AlphaFoldDB" id="A0A803YAC0"/>
<proteinExistence type="predicted"/>
<reference evidence="1" key="2">
    <citation type="submission" date="2025-08" db="UniProtKB">
        <authorList>
            <consortium name="Ensembl"/>
        </authorList>
    </citation>
    <scope>IDENTIFICATION</scope>
</reference>
<reference evidence="1" key="1">
    <citation type="journal article" date="2010" name="PLoS Biol.">
        <title>Multi-platform next-generation sequencing of the domestic turkey (Meleagris gallopavo): genome assembly and analysis.</title>
        <authorList>
            <person name="Dalloul R.A."/>
            <person name="Long J.A."/>
            <person name="Zimin A.V."/>
            <person name="Aslam L."/>
            <person name="Beal K."/>
            <person name="Blomberg L.A."/>
            <person name="Bouffard P."/>
            <person name="Burt D.W."/>
            <person name="Crasta O."/>
            <person name="Crooijmans R.P."/>
            <person name="Cooper K."/>
            <person name="Coulombe R.A."/>
            <person name="De S."/>
            <person name="Delany M.E."/>
            <person name="Dodgson J.B."/>
            <person name="Dong J.J."/>
            <person name="Evans C."/>
            <person name="Frederickson K.M."/>
            <person name="Flicek P."/>
            <person name="Florea L."/>
            <person name="Folkerts O."/>
            <person name="Groenen M.A."/>
            <person name="Harkins T.T."/>
            <person name="Herrero J."/>
            <person name="Hoffmann S."/>
            <person name="Megens H.J."/>
            <person name="Jiang A."/>
            <person name="de Jong P."/>
            <person name="Kaiser P."/>
            <person name="Kim H."/>
            <person name="Kim K.W."/>
            <person name="Kim S."/>
            <person name="Langenberger D."/>
            <person name="Lee M.K."/>
            <person name="Lee T."/>
            <person name="Mane S."/>
            <person name="Marcais G."/>
            <person name="Marz M."/>
            <person name="McElroy A.P."/>
            <person name="Modise T."/>
            <person name="Nefedov M."/>
            <person name="Notredame C."/>
            <person name="Paton I.R."/>
            <person name="Payne W.S."/>
            <person name="Pertea G."/>
            <person name="Prickett D."/>
            <person name="Puiu D."/>
            <person name="Qioa D."/>
            <person name="Raineri E."/>
            <person name="Ruffier M."/>
            <person name="Salzberg S.L."/>
            <person name="Schatz M.C."/>
            <person name="Scheuring C."/>
            <person name="Schmidt C.J."/>
            <person name="Schroeder S."/>
            <person name="Searle S.M."/>
            <person name="Smith E.J."/>
            <person name="Smith J."/>
            <person name="Sonstegard T.S."/>
            <person name="Stadler P.F."/>
            <person name="Tafer H."/>
            <person name="Tu Z.J."/>
            <person name="Van Tassell C.P."/>
            <person name="Vilella A.J."/>
            <person name="Williams K.P."/>
            <person name="Yorke J.A."/>
            <person name="Zhang L."/>
            <person name="Zhang H.B."/>
            <person name="Zhang X."/>
            <person name="Zhang Y."/>
            <person name="Reed K.M."/>
        </authorList>
    </citation>
    <scope>NUCLEOTIDE SEQUENCE [LARGE SCALE GENOMIC DNA]</scope>
</reference>
<dbReference type="Proteomes" id="UP000001645">
    <property type="component" value="Unplaced"/>
</dbReference>
<evidence type="ECO:0000313" key="1">
    <source>
        <dbReference type="Ensembl" id="ENSMGAP00000028717.1"/>
    </source>
</evidence>
<dbReference type="PANTHER" id="PTHR31854">
    <property type="entry name" value="TUBULIN POLYGLUTAMYLASE COMPLEX SUBUNIT 2"/>
    <property type="match status" value="1"/>
</dbReference>
<evidence type="ECO:0008006" key="3">
    <source>
        <dbReference type="Google" id="ProtNLM"/>
    </source>
</evidence>
<sequence length="148" mass="17278">MHSGRFKGLGVQEFRFMPDDMKRFYLSTDGMHTSWTYNYSKRAKLRVGHLYIPKLTQIQNLELKGPGTVFELDRIGDRGFVLLVYKTNVTTRPEIYLLEVGSWKWTLLADSFTTYLRMSIEHLGLPCWQLAFASCRLPGWAEQLPLRI</sequence>
<dbReference type="Ensembl" id="ENSMGAT00000021620.1">
    <property type="protein sequence ID" value="ENSMGAP00000028717.1"/>
    <property type="gene ID" value="ENSMGAG00000019693.1"/>
</dbReference>
<dbReference type="PANTHER" id="PTHR31854:SF2">
    <property type="entry name" value="TUBULIN POLYGLUTAMYLASE COMPLEX SUBUNIT 2"/>
    <property type="match status" value="1"/>
</dbReference>
<accession>A0A803YAC0</accession>
<reference evidence="1" key="3">
    <citation type="submission" date="2025-09" db="UniProtKB">
        <authorList>
            <consortium name="Ensembl"/>
        </authorList>
    </citation>
    <scope>IDENTIFICATION</scope>
</reference>
<name>A0A803YAC0_MELGA</name>
<organism evidence="1 2">
    <name type="scientific">Meleagris gallopavo</name>
    <name type="common">Wild turkey</name>
    <dbReference type="NCBI Taxonomy" id="9103"/>
    <lineage>
        <taxon>Eukaryota</taxon>
        <taxon>Metazoa</taxon>
        <taxon>Chordata</taxon>
        <taxon>Craniata</taxon>
        <taxon>Vertebrata</taxon>
        <taxon>Euteleostomi</taxon>
        <taxon>Archelosauria</taxon>
        <taxon>Archosauria</taxon>
        <taxon>Dinosauria</taxon>
        <taxon>Saurischia</taxon>
        <taxon>Theropoda</taxon>
        <taxon>Coelurosauria</taxon>
        <taxon>Aves</taxon>
        <taxon>Neognathae</taxon>
        <taxon>Galloanserae</taxon>
        <taxon>Galliformes</taxon>
        <taxon>Phasianidae</taxon>
        <taxon>Meleagridinae</taxon>
        <taxon>Meleagris</taxon>
    </lineage>
</organism>
<protein>
    <recommendedName>
        <fullName evidence="3">Tubulin polyglutamylase complex subunit 2</fullName>
    </recommendedName>
</protein>
<dbReference type="InterPro" id="IPR039231">
    <property type="entry name" value="TPGS2"/>
</dbReference>
<keyword evidence="2" id="KW-1185">Reference proteome</keyword>